<organism evidence="2 3">
    <name type="scientific">Sphingomonas daechungensis</name>
    <dbReference type="NCBI Taxonomy" id="1176646"/>
    <lineage>
        <taxon>Bacteria</taxon>
        <taxon>Pseudomonadati</taxon>
        <taxon>Pseudomonadota</taxon>
        <taxon>Alphaproteobacteria</taxon>
        <taxon>Sphingomonadales</taxon>
        <taxon>Sphingomonadaceae</taxon>
        <taxon>Sphingomonas</taxon>
    </lineage>
</organism>
<evidence type="ECO:0000313" key="2">
    <source>
        <dbReference type="EMBL" id="QNP43595.1"/>
    </source>
</evidence>
<sequence>MAYKIAIIVGSLRKDSLNRKVARSICAIRNDNLDCSMVEIGDLPLYNQDLDGNPPEQWARFRQEVGAADGVLFVSPEYNRGIPGALKNAIDVGSRPYGQSVFDKKPGAIVTVSPGSLGGFGANHQIRQAAVFLNMPIMQQPEAYLGHVTDDSFDADGCLKDGPLKDLVSVLAHAFANWVDMIHRSRAALAEDSAHAAKAKEAKPALASS</sequence>
<dbReference type="InterPro" id="IPR005025">
    <property type="entry name" value="FMN_Rdtase-like_dom"/>
</dbReference>
<dbReference type="SUPFAM" id="SSF52218">
    <property type="entry name" value="Flavoproteins"/>
    <property type="match status" value="1"/>
</dbReference>
<dbReference type="Proteomes" id="UP000516134">
    <property type="component" value="Chromosome"/>
</dbReference>
<accession>A0ABX6T1K8</accession>
<dbReference type="RefSeq" id="WP_187715025.1">
    <property type="nucleotide sequence ID" value="NZ_BAABJC010000001.1"/>
</dbReference>
<feature type="domain" description="NADPH-dependent FMN reductase-like" evidence="1">
    <location>
        <begin position="4"/>
        <end position="149"/>
    </location>
</feature>
<dbReference type="InterPro" id="IPR029039">
    <property type="entry name" value="Flavoprotein-like_sf"/>
</dbReference>
<reference evidence="2 3" key="1">
    <citation type="submission" date="2020-08" db="EMBL/GenBank/DDBJ databases">
        <title>Genome sequence of Sphingomonas daechungensis KACC 18115T.</title>
        <authorList>
            <person name="Hyun D.-W."/>
            <person name="Bae J.-W."/>
        </authorList>
    </citation>
    <scope>NUCLEOTIDE SEQUENCE [LARGE SCALE GENOMIC DNA]</scope>
    <source>
        <strain evidence="2 3">KACC 18115</strain>
    </source>
</reference>
<proteinExistence type="predicted"/>
<dbReference type="PANTHER" id="PTHR30543:SF21">
    <property type="entry name" value="NAD(P)H-DEPENDENT FMN REDUCTASE LOT6"/>
    <property type="match status" value="1"/>
</dbReference>
<dbReference type="InterPro" id="IPR050712">
    <property type="entry name" value="NAD(P)H-dep_reductase"/>
</dbReference>
<dbReference type="EMBL" id="CP060780">
    <property type="protein sequence ID" value="QNP43595.1"/>
    <property type="molecule type" value="Genomic_DNA"/>
</dbReference>
<dbReference type="PANTHER" id="PTHR30543">
    <property type="entry name" value="CHROMATE REDUCTASE"/>
    <property type="match status" value="1"/>
</dbReference>
<keyword evidence="3" id="KW-1185">Reference proteome</keyword>
<dbReference type="Gene3D" id="3.40.50.360">
    <property type="match status" value="1"/>
</dbReference>
<evidence type="ECO:0000313" key="3">
    <source>
        <dbReference type="Proteomes" id="UP000516134"/>
    </source>
</evidence>
<protein>
    <submittedName>
        <fullName evidence="2">NAD(P)H-dependent oxidoreductase</fullName>
    </submittedName>
</protein>
<dbReference type="Pfam" id="PF03358">
    <property type="entry name" value="FMN_red"/>
    <property type="match status" value="1"/>
</dbReference>
<gene>
    <name evidence="2" type="ORF">H9L15_02360</name>
</gene>
<name>A0ABX6T1K8_9SPHN</name>
<evidence type="ECO:0000259" key="1">
    <source>
        <dbReference type="Pfam" id="PF03358"/>
    </source>
</evidence>